<dbReference type="RefSeq" id="WP_396890887.1">
    <property type="nucleotide sequence ID" value="NZ_JBIRUQ010000013.1"/>
</dbReference>
<comment type="caution">
    <text evidence="1">The sequence shown here is derived from an EMBL/GenBank/DDBJ whole genome shotgun (WGS) entry which is preliminary data.</text>
</comment>
<reference evidence="1 2" key="1">
    <citation type="submission" date="2024-10" db="EMBL/GenBank/DDBJ databases">
        <title>The Natural Products Discovery Center: Release of the First 8490 Sequenced Strains for Exploring Actinobacteria Biosynthetic Diversity.</title>
        <authorList>
            <person name="Kalkreuter E."/>
            <person name="Kautsar S.A."/>
            <person name="Yang D."/>
            <person name="Bader C.D."/>
            <person name="Teijaro C.N."/>
            <person name="Fluegel L."/>
            <person name="Davis C.M."/>
            <person name="Simpson J.R."/>
            <person name="Lauterbach L."/>
            <person name="Steele A.D."/>
            <person name="Gui C."/>
            <person name="Meng S."/>
            <person name="Li G."/>
            <person name="Viehrig K."/>
            <person name="Ye F."/>
            <person name="Su P."/>
            <person name="Kiefer A.F."/>
            <person name="Nichols A."/>
            <person name="Cepeda A.J."/>
            <person name="Yan W."/>
            <person name="Fan B."/>
            <person name="Jiang Y."/>
            <person name="Adhikari A."/>
            <person name="Zheng C.-J."/>
            <person name="Schuster L."/>
            <person name="Cowan T.M."/>
            <person name="Smanski M.J."/>
            <person name="Chevrette M.G."/>
            <person name="De Carvalho L.P.S."/>
            <person name="Shen B."/>
        </authorList>
    </citation>
    <scope>NUCLEOTIDE SEQUENCE [LARGE SCALE GENOMIC DNA]</scope>
    <source>
        <strain evidence="1 2">NPDC020568</strain>
    </source>
</reference>
<evidence type="ECO:0000313" key="1">
    <source>
        <dbReference type="EMBL" id="MFI1465106.1"/>
    </source>
</evidence>
<dbReference type="InterPro" id="IPR038468">
    <property type="entry name" value="MmpS_C"/>
</dbReference>
<sequence>MAAAVVTGCVDPDTAGKLTETSTPATTTVSAEPTISTESPIPSGAPVVGTARMEVRGGTGPATIRYSINGAAEQVETAVMLPWTKEYPVYDRVSSYVSAEGASMCTIIMDGNKYVAFQNEPDPTCDFAHWD</sequence>
<gene>
    <name evidence="1" type="ORF">ACH4WX_30715</name>
</gene>
<keyword evidence="2" id="KW-1185">Reference proteome</keyword>
<accession>A0ABW7TVP4</accession>
<protein>
    <submittedName>
        <fullName evidence="1">Uncharacterized protein</fullName>
    </submittedName>
</protein>
<name>A0ABW7TVP4_9NOCA</name>
<dbReference type="Gene3D" id="2.60.40.2880">
    <property type="entry name" value="MmpS1-5, C-terminal soluble domain"/>
    <property type="match status" value="1"/>
</dbReference>
<proteinExistence type="predicted"/>
<evidence type="ECO:0000313" key="2">
    <source>
        <dbReference type="Proteomes" id="UP001611263"/>
    </source>
</evidence>
<dbReference type="EMBL" id="JBIRUQ010000013">
    <property type="protein sequence ID" value="MFI1465106.1"/>
    <property type="molecule type" value="Genomic_DNA"/>
</dbReference>
<dbReference type="Proteomes" id="UP001611263">
    <property type="component" value="Unassembled WGS sequence"/>
</dbReference>
<organism evidence="1 2">
    <name type="scientific">Nocardia carnea</name>
    <dbReference type="NCBI Taxonomy" id="37328"/>
    <lineage>
        <taxon>Bacteria</taxon>
        <taxon>Bacillati</taxon>
        <taxon>Actinomycetota</taxon>
        <taxon>Actinomycetes</taxon>
        <taxon>Mycobacteriales</taxon>
        <taxon>Nocardiaceae</taxon>
        <taxon>Nocardia</taxon>
    </lineage>
</organism>